<sequence length="501" mass="54824">MKKTLIIFLVLGLGACRKQELSLKEQTNDRTKQKNASISSAGDNRFDALGYGYDVTGEYAHSLYTKAQVVNILALMADHPTRVDSDKTHYTDGKFTVGSNAYDLTKGLTANVTTTFGGIGGKGFLGFKQTIKAAFKDTSSYSEKYVYAHYSRMLARKRVFFTTPTMDILKNYLSESFKEDLKTVSAAELVKRYGTHVLTNIVLGAKLDILYQTETTKSDRFKAGSIGLDVNIWSAFHIEGSAHYTQSENSENYNQTINYTSRGGENNLKVEGNIFLAKGTDVPPTINYSDWEASCSDRNMTLINFGPNGMLPLWDFIEDPAKKAEVQNYISGYLEANQVHLIYRTRTIKSSAFYNVYMRLDGSSFSPFVSGSGKVNCQYGAGPFESVKIAKLEDGTYSIESGAYPGLFLRMDGTGVTGPLGNGGGVVNLQDSAGGYERFNINRESDGNYSIRSATFPGVLLRMDAYGVTKPLSSGGGKVNCQGGGGAGDYEKFIIEPALTF</sequence>
<protein>
    <recommendedName>
        <fullName evidence="1">MACPF domain-containing protein</fullName>
    </recommendedName>
</protein>
<dbReference type="Pfam" id="PF01823">
    <property type="entry name" value="MACPF"/>
    <property type="match status" value="1"/>
</dbReference>
<reference evidence="2 3" key="1">
    <citation type="submission" date="2018-04" db="EMBL/GenBank/DDBJ databases">
        <title>Pedobacter chongqingensis sp. nov., isolated from a rottenly hemp rope.</title>
        <authorList>
            <person name="Cai Y."/>
        </authorList>
    </citation>
    <scope>NUCLEOTIDE SEQUENCE [LARGE SCALE GENOMIC DNA]</scope>
    <source>
        <strain evidence="2 3">FJ4-8</strain>
    </source>
</reference>
<dbReference type="EMBL" id="QEAS01000005">
    <property type="protein sequence ID" value="PWG81188.1"/>
    <property type="molecule type" value="Genomic_DNA"/>
</dbReference>
<dbReference type="InterPro" id="IPR020864">
    <property type="entry name" value="MACPF"/>
</dbReference>
<name>A0A2U2PIF6_9SPHI</name>
<proteinExistence type="predicted"/>
<comment type="caution">
    <text evidence="2">The sequence shown here is derived from an EMBL/GenBank/DDBJ whole genome shotgun (WGS) entry which is preliminary data.</text>
</comment>
<dbReference type="CDD" id="cd00257">
    <property type="entry name" value="beta-trefoil_FSCN-like"/>
    <property type="match status" value="1"/>
</dbReference>
<accession>A0A2U2PIF6</accession>
<dbReference type="RefSeq" id="WP_109415130.1">
    <property type="nucleotide sequence ID" value="NZ_QEAS01000005.1"/>
</dbReference>
<dbReference type="Proteomes" id="UP000245647">
    <property type="component" value="Unassembled WGS sequence"/>
</dbReference>
<evidence type="ECO:0000313" key="3">
    <source>
        <dbReference type="Proteomes" id="UP000245647"/>
    </source>
</evidence>
<evidence type="ECO:0000313" key="2">
    <source>
        <dbReference type="EMBL" id="PWG81188.1"/>
    </source>
</evidence>
<evidence type="ECO:0000259" key="1">
    <source>
        <dbReference type="PROSITE" id="PS51412"/>
    </source>
</evidence>
<keyword evidence="3" id="KW-1185">Reference proteome</keyword>
<dbReference type="PROSITE" id="PS51412">
    <property type="entry name" value="MACPF_2"/>
    <property type="match status" value="1"/>
</dbReference>
<organism evidence="2 3">
    <name type="scientific">Pararcticibacter amylolyticus</name>
    <dbReference type="NCBI Taxonomy" id="2173175"/>
    <lineage>
        <taxon>Bacteria</taxon>
        <taxon>Pseudomonadati</taxon>
        <taxon>Bacteroidota</taxon>
        <taxon>Sphingobacteriia</taxon>
        <taxon>Sphingobacteriales</taxon>
        <taxon>Sphingobacteriaceae</taxon>
        <taxon>Pararcticibacter</taxon>
    </lineage>
</organism>
<feature type="domain" description="MACPF" evidence="1">
    <location>
        <begin position="12"/>
        <end position="344"/>
    </location>
</feature>
<gene>
    <name evidence="2" type="ORF">DDR33_07315</name>
</gene>
<dbReference type="OrthoDB" id="1038436at2"/>
<dbReference type="AlphaFoldDB" id="A0A2U2PIF6"/>
<dbReference type="PROSITE" id="PS51257">
    <property type="entry name" value="PROKAR_LIPOPROTEIN"/>
    <property type="match status" value="1"/>
</dbReference>